<organism evidence="2 3">
    <name type="scientific">Leishmania martiniquensis</name>
    <dbReference type="NCBI Taxonomy" id="1580590"/>
    <lineage>
        <taxon>Eukaryota</taxon>
        <taxon>Discoba</taxon>
        <taxon>Euglenozoa</taxon>
        <taxon>Kinetoplastea</taxon>
        <taxon>Metakinetoplastina</taxon>
        <taxon>Trypanosomatida</taxon>
        <taxon>Trypanosomatidae</taxon>
        <taxon>Leishmaniinae</taxon>
        <taxon>Leishmania</taxon>
    </lineage>
</organism>
<dbReference type="OrthoDB" id="267562at2759"/>
<dbReference type="AlphaFoldDB" id="A0A836GMG2"/>
<keyword evidence="3" id="KW-1185">Reference proteome</keyword>
<dbReference type="SMR" id="A0A836GMG2"/>
<feature type="compositionally biased region" description="Low complexity" evidence="1">
    <location>
        <begin position="457"/>
        <end position="468"/>
    </location>
</feature>
<comment type="caution">
    <text evidence="2">The sequence shown here is derived from an EMBL/GenBank/DDBJ whole genome shotgun (WGS) entry which is preliminary data.</text>
</comment>
<evidence type="ECO:0000313" key="2">
    <source>
        <dbReference type="EMBL" id="KAG5484707.1"/>
    </source>
</evidence>
<gene>
    <name evidence="2" type="ORF">LSCM1_06525</name>
</gene>
<name>A0A836GMG2_9TRYP</name>
<sequence length="859" mass="91673">MSLDDVDRWRGGGRGRDRQSSRYASEYSGKWNDTYRSVYEPPPPRRYFNAEPPSPKRPSRRSAPPPPPPPPSPPLSTPPLSHSAAADNVKRKHKHHSKRRRTRCAQSTSFTSSIAASTEPTCTSSRSTDSATGSTSSGSSGRSDSERTSTSTASSTSISSSSRKRRAQQRKKAQQHLQQHAKALSRVAGRPSTTAQDEEIAAAAACRALLKKEAQLREKELRLLQQKRNFAAEVQRRSSQQHRFVVEDDAIRQMQRLVDLASAAPALEEYVRRTSRALPVSGASTDAGALTYLRSYEGSLSGDGVAPLLNRIAAPRSASAAAAANVRSEERTVVVSDEAPVAVSSANGSSRIVPASATPFILASAPTASDRTDALRRSTEIDSLLEHSLPVESRLSAHSVPPTLSERVQADNPSERRAALPLTIDSKTENTAAAAGAAIDGVCIATRGVEERGGSAAPATAKAVEAPTHLVSVSSQGRRDTGRNLPPQRRVKVKVRRRRSALLALAQQTEVIDDLSLKKAPWTNEEGDERAASPPHVYSQPVQPQELMNAPRQLLPPPPTPAFHAATEQQHICVDPLQRYSQGGATQQPWVMANWPCNAPTGRSAPKSKDGPPALWYASSSPAPLSHREFKSLLCSEYVVPETSTAPWLRAAAATANDGDRQVAADVAGSKAERESYEPYGHNTRNAASPSGAASAGGPDARRSSRLLSACIGDVGNAPEPLPAEESALGDGGSQDRTLARLSPPPPVALGRDDEELVVEFPPPPHMMASDMPPPGDVGSDGEDSCCGCGSCECSCCSAFCANCYDCWLAIFSCLFPCCCKKSKAVLPAERPRPLTFQRPTSTSAPPVRNAPIMMGSQP</sequence>
<dbReference type="Proteomes" id="UP000673552">
    <property type="component" value="Chromosome 11"/>
</dbReference>
<feature type="compositionally biased region" description="Low complexity" evidence="1">
    <location>
        <begin position="105"/>
        <end position="161"/>
    </location>
</feature>
<dbReference type="RefSeq" id="XP_067180486.1">
    <property type="nucleotide sequence ID" value="XM_067323945.1"/>
</dbReference>
<feature type="compositionally biased region" description="Pro residues" evidence="1">
    <location>
        <begin position="63"/>
        <end position="77"/>
    </location>
</feature>
<feature type="region of interest" description="Disordered" evidence="1">
    <location>
        <begin position="654"/>
        <end position="702"/>
    </location>
</feature>
<evidence type="ECO:0000313" key="3">
    <source>
        <dbReference type="Proteomes" id="UP000673552"/>
    </source>
</evidence>
<feature type="region of interest" description="Disordered" evidence="1">
    <location>
        <begin position="721"/>
        <end position="751"/>
    </location>
</feature>
<proteinExistence type="predicted"/>
<dbReference type="GeneID" id="92516457"/>
<reference evidence="2 3" key="1">
    <citation type="submission" date="2021-03" db="EMBL/GenBank/DDBJ databases">
        <title>Leishmania (Mundinia) martiniquensis Genome sequencing and assembly.</title>
        <authorList>
            <person name="Almutairi H."/>
            <person name="Gatherer D."/>
        </authorList>
    </citation>
    <scope>NUCLEOTIDE SEQUENCE [LARGE SCALE GENOMIC DNA]</scope>
    <source>
        <strain evidence="2">LSCM1</strain>
    </source>
</reference>
<feature type="compositionally biased region" description="Basic residues" evidence="1">
    <location>
        <begin position="162"/>
        <end position="174"/>
    </location>
</feature>
<evidence type="ECO:0000256" key="1">
    <source>
        <dbReference type="SAM" id="MobiDB-lite"/>
    </source>
</evidence>
<feature type="compositionally biased region" description="Basic and acidic residues" evidence="1">
    <location>
        <begin position="1"/>
        <end position="20"/>
    </location>
</feature>
<feature type="compositionally biased region" description="Low complexity" evidence="1">
    <location>
        <begin position="687"/>
        <end position="699"/>
    </location>
</feature>
<dbReference type="KEGG" id="lmat:92516457"/>
<protein>
    <submittedName>
        <fullName evidence="2">Uncharacterized protein</fullName>
    </submittedName>
</protein>
<feature type="region of interest" description="Disordered" evidence="1">
    <location>
        <begin position="457"/>
        <end position="488"/>
    </location>
</feature>
<feature type="region of interest" description="Disordered" evidence="1">
    <location>
        <begin position="1"/>
        <end position="195"/>
    </location>
</feature>
<feature type="region of interest" description="Disordered" evidence="1">
    <location>
        <begin position="836"/>
        <end position="859"/>
    </location>
</feature>
<feature type="compositionally biased region" description="Basic residues" evidence="1">
    <location>
        <begin position="90"/>
        <end position="103"/>
    </location>
</feature>
<feature type="compositionally biased region" description="Low complexity" evidence="1">
    <location>
        <begin position="175"/>
        <end position="184"/>
    </location>
</feature>
<accession>A0A836GMG2</accession>
<dbReference type="EMBL" id="JAFEUZ010000011">
    <property type="protein sequence ID" value="KAG5484707.1"/>
    <property type="molecule type" value="Genomic_DNA"/>
</dbReference>